<dbReference type="AlphaFoldDB" id="H8I855"/>
<keyword evidence="3 7" id="KW-0235">DNA replication</keyword>
<feature type="binding site" evidence="7">
    <location>
        <position position="306"/>
    </location>
    <ligand>
        <name>[4Fe-4S] cluster</name>
        <dbReference type="ChEBI" id="CHEBI:49883"/>
    </ligand>
</feature>
<dbReference type="PANTHER" id="PTHR10537">
    <property type="entry name" value="DNA PRIMASE LARGE SUBUNIT"/>
    <property type="match status" value="1"/>
</dbReference>
<evidence type="ECO:0000256" key="5">
    <source>
        <dbReference type="ARBA" id="ARBA00023004"/>
    </source>
</evidence>
<comment type="similarity">
    <text evidence="7">Belongs to the eukaryotic-type primase large subunit family.</text>
</comment>
<evidence type="ECO:0000256" key="2">
    <source>
        <dbReference type="ARBA" id="ARBA00022515"/>
    </source>
</evidence>
<proteinExistence type="inferred from homology"/>
<keyword evidence="6 7" id="KW-0411">Iron-sulfur</keyword>
<feature type="binding site" evidence="7">
    <location>
        <position position="297"/>
    </location>
    <ligand>
        <name>[4Fe-4S] cluster</name>
        <dbReference type="ChEBI" id="CHEBI:49883"/>
    </ligand>
</feature>
<dbReference type="GeneID" id="11972292"/>
<dbReference type="GO" id="GO:0003899">
    <property type="term" value="F:DNA-directed RNA polymerase activity"/>
    <property type="evidence" value="ECO:0007669"/>
    <property type="project" value="InterPro"/>
</dbReference>
<evidence type="ECO:0000259" key="8">
    <source>
        <dbReference type="Pfam" id="PF04104"/>
    </source>
</evidence>
<dbReference type="GO" id="GO:0046872">
    <property type="term" value="F:metal ion binding"/>
    <property type="evidence" value="ECO:0007669"/>
    <property type="project" value="UniProtKB-KW"/>
</dbReference>
<keyword evidence="5 7" id="KW-0408">Iron</keyword>
<comment type="function">
    <text evidence="7">Regulatory subunit of DNA primase, an RNA polymerase that catalyzes the synthesis of short RNA molecules used as primers for DNA polymerase during DNA replication. Stabilizes and modulates the activity of the small subunit, increasing the rate of DNA synthesis, and conferring RNA synthesis capability. The DNA polymerase activity may enable DNA primase to also catalyze primer extension after primer synthesis. May also play a role in DNA repair.</text>
</comment>
<dbReference type="KEGG" id="mez:Mtc_2135"/>
<dbReference type="InterPro" id="IPR058560">
    <property type="entry name" value="DNA_primase_C"/>
</dbReference>
<protein>
    <recommendedName>
        <fullName evidence="7">DNA primase large subunit PriL</fullName>
    </recommendedName>
</protein>
<dbReference type="CDD" id="cd06560">
    <property type="entry name" value="PriL"/>
    <property type="match status" value="1"/>
</dbReference>
<feature type="domain" description="DNA primase large subunit C-terminal" evidence="8">
    <location>
        <begin position="217"/>
        <end position="306"/>
    </location>
</feature>
<dbReference type="RefSeq" id="WP_014406704.1">
    <property type="nucleotide sequence ID" value="NC_017034.1"/>
</dbReference>
<evidence type="ECO:0000256" key="4">
    <source>
        <dbReference type="ARBA" id="ARBA00022723"/>
    </source>
</evidence>
<gene>
    <name evidence="7" type="primary">priL</name>
    <name evidence="9" type="synonym">priB</name>
    <name evidence="9" type="ordered locus">Mtc_2135</name>
</gene>
<evidence type="ECO:0000256" key="3">
    <source>
        <dbReference type="ARBA" id="ARBA00022705"/>
    </source>
</evidence>
<dbReference type="InterPro" id="IPR007238">
    <property type="entry name" value="DNA_primase_lsu_euk/arc"/>
</dbReference>
<dbReference type="GO" id="GO:1990077">
    <property type="term" value="C:primosome complex"/>
    <property type="evidence" value="ECO:0007669"/>
    <property type="project" value="UniProtKB-KW"/>
</dbReference>
<evidence type="ECO:0000256" key="1">
    <source>
        <dbReference type="ARBA" id="ARBA00022485"/>
    </source>
</evidence>
<keyword evidence="10" id="KW-1185">Reference proteome</keyword>
<dbReference type="GO" id="GO:0006270">
    <property type="term" value="P:DNA replication initiation"/>
    <property type="evidence" value="ECO:0007669"/>
    <property type="project" value="TreeGrafter"/>
</dbReference>
<dbReference type="GO" id="GO:0051539">
    <property type="term" value="F:4 iron, 4 sulfur cluster binding"/>
    <property type="evidence" value="ECO:0007669"/>
    <property type="project" value="UniProtKB-UniRule"/>
</dbReference>
<dbReference type="STRING" id="1041930.Mtc_2135"/>
<dbReference type="NCBIfam" id="NF002588">
    <property type="entry name" value="PRK02249.1-2"/>
    <property type="match status" value="1"/>
</dbReference>
<dbReference type="EMBL" id="CP003243">
    <property type="protein sequence ID" value="AFD00873.1"/>
    <property type="molecule type" value="Genomic_DNA"/>
</dbReference>
<dbReference type="Proteomes" id="UP000005233">
    <property type="component" value="Chromosome"/>
</dbReference>
<comment type="subunit">
    <text evidence="7">Heterodimer of a small subunit (PriS) and a large subunit (PriL).</text>
</comment>
<dbReference type="HAMAP" id="MF_00701">
    <property type="entry name" value="DNA_primase_lrg_arc"/>
    <property type="match status" value="1"/>
</dbReference>
<accession>H8I855</accession>
<dbReference type="InterPro" id="IPR023642">
    <property type="entry name" value="DNA_primase_lsu_PriL"/>
</dbReference>
<keyword evidence="2 7" id="KW-0639">Primosome</keyword>
<dbReference type="SUPFAM" id="SSF140914">
    <property type="entry name" value="PriB N-terminal domain-like"/>
    <property type="match status" value="1"/>
</dbReference>
<dbReference type="GO" id="GO:0006269">
    <property type="term" value="P:DNA replication, synthesis of primer"/>
    <property type="evidence" value="ECO:0007669"/>
    <property type="project" value="UniProtKB-UniRule"/>
</dbReference>
<evidence type="ECO:0000256" key="6">
    <source>
        <dbReference type="ARBA" id="ARBA00023014"/>
    </source>
</evidence>
<dbReference type="Pfam" id="PF04104">
    <property type="entry name" value="DNA_primase_lrg"/>
    <property type="match status" value="1"/>
</dbReference>
<evidence type="ECO:0000256" key="7">
    <source>
        <dbReference type="HAMAP-Rule" id="MF_00701"/>
    </source>
</evidence>
<feature type="binding site" evidence="7">
    <location>
        <position position="313"/>
    </location>
    <ligand>
        <name>[4Fe-4S] cluster</name>
        <dbReference type="ChEBI" id="CHEBI:49883"/>
    </ligand>
</feature>
<keyword evidence="1 7" id="KW-0004">4Fe-4S</keyword>
<dbReference type="HOGENOM" id="CLU_052778_0_0_2"/>
<feature type="binding site" evidence="7">
    <location>
        <position position="226"/>
    </location>
    <ligand>
        <name>[4Fe-4S] cluster</name>
        <dbReference type="ChEBI" id="CHEBI:49883"/>
    </ligand>
</feature>
<evidence type="ECO:0000313" key="10">
    <source>
        <dbReference type="Proteomes" id="UP000005233"/>
    </source>
</evidence>
<dbReference type="PANTHER" id="PTHR10537:SF3">
    <property type="entry name" value="DNA PRIMASE LARGE SUBUNIT"/>
    <property type="match status" value="1"/>
</dbReference>
<sequence>MDIVTLAKYPFIQEALAYVRERGYSAEDIAIKPAYSRVRARGKRRVLEALSTANTREDVPLQPEEEMLSYPVARMLVSMLHDNYLLRRYAIWEAKRAHAFLTGEKDDVLLAVGRDFGLNARAEERGFTLHFTDYLRYSAPIRDPAWKLISRKLVKGMVYIRKDEYARLIEEAVREKIQSTTSEVPAHIAKQMKPYADEVLAELNKLKGRMSLDVGGEVSREAFPPCMKYLLSELQKGVNLPHTARFALTSFLANIGYDKDEIMELYRMAPDFREDLTRYQVEHIMGSGGTEYTSPSCKTMVTYGNCYGKDGLCGRVSHPLAYYRRAARAQSLKMPAQK</sequence>
<dbReference type="Pfam" id="PF26466">
    <property type="entry name" value="DNA_primase_lrg_N"/>
    <property type="match status" value="1"/>
</dbReference>
<dbReference type="eggNOG" id="arCOG03013">
    <property type="taxonomic scope" value="Archaea"/>
</dbReference>
<reference evidence="9 10" key="1">
    <citation type="journal article" date="2012" name="J. Bacteriol.">
        <title>Complete genome sequence of a thermophilic methanogen, Methanocella conradii HZ254, isolated from Chinese rice field soil.</title>
        <authorList>
            <person name="Lu Z."/>
            <person name="Lu Y."/>
        </authorList>
    </citation>
    <scope>NUCLEOTIDE SEQUENCE [LARGE SCALE GENOMIC DNA]</scope>
    <source>
        <strain evidence="10">DSM 24694 / JCM 17849 / CGMCC 1.5162 / HZ254</strain>
    </source>
</reference>
<keyword evidence="4 7" id="KW-0479">Metal-binding</keyword>
<comment type="cofactor">
    <cofactor evidence="7">
        <name>[4Fe-4S] cluster</name>
        <dbReference type="ChEBI" id="CHEBI:49883"/>
    </cofactor>
    <text evidence="7">Binds 1 [4Fe-4S] cluster.</text>
</comment>
<dbReference type="OrthoDB" id="46081at2157"/>
<name>H8I855_METCZ</name>
<evidence type="ECO:0000313" key="9">
    <source>
        <dbReference type="EMBL" id="AFD00873.1"/>
    </source>
</evidence>
<organism evidence="9 10">
    <name type="scientific">Methanocella conradii (strain DSM 24694 / JCM 17849 / CGMCC 1.5162 / HZ254)</name>
    <dbReference type="NCBI Taxonomy" id="1041930"/>
    <lineage>
        <taxon>Archaea</taxon>
        <taxon>Methanobacteriati</taxon>
        <taxon>Methanobacteriota</taxon>
        <taxon>Stenosarchaea group</taxon>
        <taxon>Methanomicrobia</taxon>
        <taxon>Methanocellales</taxon>
        <taxon>Methanocellaceae</taxon>
        <taxon>Methanocella</taxon>
    </lineage>
</organism>